<feature type="transmembrane region" description="Helical" evidence="1">
    <location>
        <begin position="12"/>
        <end position="31"/>
    </location>
</feature>
<keyword evidence="1" id="KW-0812">Transmembrane</keyword>
<dbReference type="AlphaFoldDB" id="A0A0F9ERK5"/>
<proteinExistence type="predicted"/>
<keyword evidence="1" id="KW-1133">Transmembrane helix</keyword>
<organism evidence="2">
    <name type="scientific">marine sediment metagenome</name>
    <dbReference type="NCBI Taxonomy" id="412755"/>
    <lineage>
        <taxon>unclassified sequences</taxon>
        <taxon>metagenomes</taxon>
        <taxon>ecological metagenomes</taxon>
    </lineage>
</organism>
<comment type="caution">
    <text evidence="2">The sequence shown here is derived from an EMBL/GenBank/DDBJ whole genome shotgun (WGS) entry which is preliminary data.</text>
</comment>
<feature type="transmembrane region" description="Helical" evidence="1">
    <location>
        <begin position="43"/>
        <end position="62"/>
    </location>
</feature>
<reference evidence="2" key="1">
    <citation type="journal article" date="2015" name="Nature">
        <title>Complex archaea that bridge the gap between prokaryotes and eukaryotes.</title>
        <authorList>
            <person name="Spang A."/>
            <person name="Saw J.H."/>
            <person name="Jorgensen S.L."/>
            <person name="Zaremba-Niedzwiedzka K."/>
            <person name="Martijn J."/>
            <person name="Lind A.E."/>
            <person name="van Eijk R."/>
            <person name="Schleper C."/>
            <person name="Guy L."/>
            <person name="Ettema T.J."/>
        </authorList>
    </citation>
    <scope>NUCLEOTIDE SEQUENCE</scope>
</reference>
<evidence type="ECO:0000256" key="1">
    <source>
        <dbReference type="SAM" id="Phobius"/>
    </source>
</evidence>
<gene>
    <name evidence="2" type="ORF">LCGC14_2120290</name>
</gene>
<name>A0A0F9ERK5_9ZZZZ</name>
<evidence type="ECO:0000313" key="2">
    <source>
        <dbReference type="EMBL" id="KKL68906.1"/>
    </source>
</evidence>
<keyword evidence="1" id="KW-0472">Membrane</keyword>
<sequence>MNIEATKPMVKSKLNWTGIIAVIMGFLMAAQQVQWIDFVPQEAAAGIVSGLGVAVLIFRNFMPVKPLKGVLK</sequence>
<protein>
    <submittedName>
        <fullName evidence="2">Uncharacterized protein</fullName>
    </submittedName>
</protein>
<dbReference type="EMBL" id="LAZR01026387">
    <property type="protein sequence ID" value="KKL68906.1"/>
    <property type="molecule type" value="Genomic_DNA"/>
</dbReference>
<accession>A0A0F9ERK5</accession>